<dbReference type="Proteomes" id="UP001195963">
    <property type="component" value="Unassembled WGS sequence"/>
</dbReference>
<protein>
    <recommendedName>
        <fullName evidence="4">Holin</fullName>
    </recommendedName>
</protein>
<accession>A0ABS7E0W8</accession>
<dbReference type="RefSeq" id="WP_220108952.1">
    <property type="nucleotide sequence ID" value="NZ_JAHZST010000003.1"/>
</dbReference>
<organism evidence="2 3">
    <name type="scientific">Shewanella nanhaiensis</name>
    <dbReference type="NCBI Taxonomy" id="2864872"/>
    <lineage>
        <taxon>Bacteria</taxon>
        <taxon>Pseudomonadati</taxon>
        <taxon>Pseudomonadota</taxon>
        <taxon>Gammaproteobacteria</taxon>
        <taxon>Alteromonadales</taxon>
        <taxon>Shewanellaceae</taxon>
        <taxon>Shewanella</taxon>
    </lineage>
</organism>
<dbReference type="EMBL" id="JAHZST010000003">
    <property type="protein sequence ID" value="MBW8183335.1"/>
    <property type="molecule type" value="Genomic_DNA"/>
</dbReference>
<keyword evidence="1" id="KW-0472">Membrane</keyword>
<evidence type="ECO:0000313" key="3">
    <source>
        <dbReference type="Proteomes" id="UP001195963"/>
    </source>
</evidence>
<reference evidence="2 3" key="1">
    <citation type="submission" date="2021-07" db="EMBL/GenBank/DDBJ databases">
        <title>Shewanella sp. nov, isolated from SCS.</title>
        <authorList>
            <person name="Cao W.R."/>
        </authorList>
    </citation>
    <scope>NUCLEOTIDE SEQUENCE [LARGE SCALE GENOMIC DNA]</scope>
    <source>
        <strain evidence="2 3">NR704-98</strain>
    </source>
</reference>
<proteinExistence type="predicted"/>
<keyword evidence="1" id="KW-0812">Transmembrane</keyword>
<evidence type="ECO:0008006" key="4">
    <source>
        <dbReference type="Google" id="ProtNLM"/>
    </source>
</evidence>
<sequence>MLKSIFMTLPKNQGLRSFVIYMSAVLPYFAMYYMGIISQLPTQWMNILCLIASITLGFFTDENGWKNPFVKHDENK</sequence>
<name>A0ABS7E0W8_9GAMM</name>
<gene>
    <name evidence="2" type="ORF">K0625_06625</name>
</gene>
<comment type="caution">
    <text evidence="2">The sequence shown here is derived from an EMBL/GenBank/DDBJ whole genome shotgun (WGS) entry which is preliminary data.</text>
</comment>
<keyword evidence="3" id="KW-1185">Reference proteome</keyword>
<evidence type="ECO:0000256" key="1">
    <source>
        <dbReference type="SAM" id="Phobius"/>
    </source>
</evidence>
<feature type="transmembrane region" description="Helical" evidence="1">
    <location>
        <begin position="18"/>
        <end position="37"/>
    </location>
</feature>
<feature type="transmembrane region" description="Helical" evidence="1">
    <location>
        <begin position="43"/>
        <end position="60"/>
    </location>
</feature>
<keyword evidence="1" id="KW-1133">Transmembrane helix</keyword>
<evidence type="ECO:0000313" key="2">
    <source>
        <dbReference type="EMBL" id="MBW8183335.1"/>
    </source>
</evidence>